<evidence type="ECO:0000313" key="1">
    <source>
        <dbReference type="EMBL" id="RMZ99594.1"/>
    </source>
</evidence>
<dbReference type="AlphaFoldDB" id="A0A3M7PLG1"/>
<name>A0A3M7PLG1_BRAPC</name>
<gene>
    <name evidence="1" type="ORF">BpHYR1_023688</name>
</gene>
<comment type="caution">
    <text evidence="1">The sequence shown here is derived from an EMBL/GenBank/DDBJ whole genome shotgun (WGS) entry which is preliminary data.</text>
</comment>
<dbReference type="Proteomes" id="UP000276133">
    <property type="component" value="Unassembled WGS sequence"/>
</dbReference>
<organism evidence="1 2">
    <name type="scientific">Brachionus plicatilis</name>
    <name type="common">Marine rotifer</name>
    <name type="synonym">Brachionus muelleri</name>
    <dbReference type="NCBI Taxonomy" id="10195"/>
    <lineage>
        <taxon>Eukaryota</taxon>
        <taxon>Metazoa</taxon>
        <taxon>Spiralia</taxon>
        <taxon>Gnathifera</taxon>
        <taxon>Rotifera</taxon>
        <taxon>Eurotatoria</taxon>
        <taxon>Monogononta</taxon>
        <taxon>Pseudotrocha</taxon>
        <taxon>Ploima</taxon>
        <taxon>Brachionidae</taxon>
        <taxon>Brachionus</taxon>
    </lineage>
</organism>
<dbReference type="EMBL" id="REGN01010145">
    <property type="protein sequence ID" value="RMZ99594.1"/>
    <property type="molecule type" value="Genomic_DNA"/>
</dbReference>
<reference evidence="1 2" key="1">
    <citation type="journal article" date="2018" name="Sci. Rep.">
        <title>Genomic signatures of local adaptation to the degree of environmental predictability in rotifers.</title>
        <authorList>
            <person name="Franch-Gras L."/>
            <person name="Hahn C."/>
            <person name="Garcia-Roger E.M."/>
            <person name="Carmona M.J."/>
            <person name="Serra M."/>
            <person name="Gomez A."/>
        </authorList>
    </citation>
    <scope>NUCLEOTIDE SEQUENCE [LARGE SCALE GENOMIC DNA]</scope>
    <source>
        <strain evidence="1">HYR1</strain>
    </source>
</reference>
<keyword evidence="2" id="KW-1185">Reference proteome</keyword>
<protein>
    <submittedName>
        <fullName evidence="1">Uncharacterized protein</fullName>
    </submittedName>
</protein>
<evidence type="ECO:0000313" key="2">
    <source>
        <dbReference type="Proteomes" id="UP000276133"/>
    </source>
</evidence>
<accession>A0A3M7PLG1</accession>
<proteinExistence type="predicted"/>
<sequence>MLNEFPTTPTVMIIERSIVLSWLVGYLSSSSSKSELLWFELKSKGNMNHQRIKISNLFFLIPRGLDLKFEMTKND</sequence>